<dbReference type="HOGENOM" id="CLU_1501734_0_0_9"/>
<keyword evidence="1" id="KW-0732">Signal</keyword>
<reference evidence="2 3" key="1">
    <citation type="journal article" date="2011" name="Environ. Microbiol.">
        <title>Genome of alkaliphilic Bacillus pseudofirmus OF4 reveals adaptations that support the ability to grow in an external pH range from 7.5 to 11.4.</title>
        <authorList>
            <person name="Janto B."/>
            <person name="Ahmed A."/>
            <person name="Ito M."/>
            <person name="Liu J."/>
            <person name="Hicks D.B."/>
            <person name="Pagni S."/>
            <person name="Fackelmayer O.J."/>
            <person name="Smith T.A."/>
            <person name="Earl J."/>
            <person name="Elbourne L.D."/>
            <person name="Hassan K."/>
            <person name="Paulsen I.T."/>
            <person name="Kolsto A.B."/>
            <person name="Tourasse N.J."/>
            <person name="Ehrlich G.D."/>
            <person name="Boissy R."/>
            <person name="Ivey D.M."/>
            <person name="Li G."/>
            <person name="Xue Y."/>
            <person name="Ma Y."/>
            <person name="Hu F.Z."/>
            <person name="Krulwich T.A."/>
        </authorList>
    </citation>
    <scope>NUCLEOTIDE SEQUENCE [LARGE SCALE GENOMIC DNA]</scope>
    <source>
        <strain evidence="3">ATCC BAA-2126 / JCM 17055 / OF4</strain>
    </source>
</reference>
<dbReference type="SUPFAM" id="SSF55486">
    <property type="entry name" value="Metalloproteases ('zincins'), catalytic domain"/>
    <property type="match status" value="1"/>
</dbReference>
<dbReference type="InterPro" id="IPR024079">
    <property type="entry name" value="MetalloPept_cat_dom_sf"/>
</dbReference>
<dbReference type="AlphaFoldDB" id="D3G227"/>
<evidence type="ECO:0000313" key="3">
    <source>
        <dbReference type="Proteomes" id="UP000001544"/>
    </source>
</evidence>
<dbReference type="Gene3D" id="3.40.390.10">
    <property type="entry name" value="Collagenase (Catalytic Domain)"/>
    <property type="match status" value="1"/>
</dbReference>
<feature type="signal peptide" evidence="1">
    <location>
        <begin position="1"/>
        <end position="24"/>
    </location>
</feature>
<keyword evidence="2" id="KW-0378">Hydrolase</keyword>
<dbReference type="RefSeq" id="WP_012961305.1">
    <property type="nucleotide sequence ID" value="NC_013793.1"/>
</dbReference>
<evidence type="ECO:0000313" key="2">
    <source>
        <dbReference type="EMBL" id="ADC52403.1"/>
    </source>
</evidence>
<dbReference type="KEGG" id="bpf:BpOF4_22039"/>
<evidence type="ECO:0000256" key="1">
    <source>
        <dbReference type="SAM" id="SignalP"/>
    </source>
</evidence>
<keyword evidence="2" id="KW-0614">Plasmid</keyword>
<dbReference type="GO" id="GO:0008237">
    <property type="term" value="F:metallopeptidase activity"/>
    <property type="evidence" value="ECO:0007669"/>
    <property type="project" value="InterPro"/>
</dbReference>
<keyword evidence="2" id="KW-0031">Aminopeptidase</keyword>
<keyword evidence="2" id="KW-0645">Protease</keyword>
<gene>
    <name evidence="2" type="ordered locus">BpOF4_22039</name>
</gene>
<name>D3G227_ALKPO</name>
<protein>
    <submittedName>
        <fullName evidence="2">Xaa-Pro aminopeptidase</fullName>
    </submittedName>
</protein>
<dbReference type="GO" id="GO:0004177">
    <property type="term" value="F:aminopeptidase activity"/>
    <property type="evidence" value="ECO:0007669"/>
    <property type="project" value="UniProtKB-KW"/>
</dbReference>
<accession>D3G227</accession>
<organism evidence="2 3">
    <name type="scientific">Alkalihalophilus pseudofirmus (strain ATCC BAA-2126 / JCM 17055 / OF4)</name>
    <name type="common">Bacillus pseudofirmus</name>
    <dbReference type="NCBI Taxonomy" id="398511"/>
    <lineage>
        <taxon>Bacteria</taxon>
        <taxon>Bacillati</taxon>
        <taxon>Bacillota</taxon>
        <taxon>Bacilli</taxon>
        <taxon>Bacillales</taxon>
        <taxon>Bacillaceae</taxon>
        <taxon>Alkalihalophilus</taxon>
    </lineage>
</organism>
<keyword evidence="3" id="KW-1185">Reference proteome</keyword>
<proteinExistence type="predicted"/>
<dbReference type="EMBL" id="CP001880">
    <property type="protein sequence ID" value="ADC52403.1"/>
    <property type="molecule type" value="Genomic_DNA"/>
</dbReference>
<geneLocation type="plasmid" evidence="2 3">
    <name>pBpOF4-02</name>
</geneLocation>
<dbReference type="Proteomes" id="UP000001544">
    <property type="component" value="Plasmid pBpOF4-02"/>
</dbReference>
<feature type="chain" id="PRO_5003044671" evidence="1">
    <location>
        <begin position="25"/>
        <end position="167"/>
    </location>
</feature>
<sequence>MKSFVCSLFLVTSFLLLNIDSAGAELKNADAFSFKGDPNRPFENAATVTAHKNAYEHAFVTINKISGINLKRGGSGSRIYARSTNSSSSWYGLWQGNANGGTIQINSRTTQRDNFTTSNYRKLALHELGHGMGMKHQLSPTVSVMRQGKMTYTDYTTLDKNNLRWRY</sequence>